<gene>
    <name evidence="1" type="ORF">MCOR_20876</name>
</gene>
<protein>
    <submittedName>
        <fullName evidence="1">Uncharacterized protein</fullName>
    </submittedName>
</protein>
<reference evidence="1 2" key="1">
    <citation type="submission" date="2020-06" db="EMBL/GenBank/DDBJ databases">
        <authorList>
            <person name="Li R."/>
            <person name="Bekaert M."/>
        </authorList>
    </citation>
    <scope>NUCLEOTIDE SEQUENCE [LARGE SCALE GENOMIC DNA]</scope>
    <source>
        <strain evidence="2">wild</strain>
    </source>
</reference>
<evidence type="ECO:0000313" key="2">
    <source>
        <dbReference type="Proteomes" id="UP000507470"/>
    </source>
</evidence>
<organism evidence="1 2">
    <name type="scientific">Mytilus coruscus</name>
    <name type="common">Sea mussel</name>
    <dbReference type="NCBI Taxonomy" id="42192"/>
    <lineage>
        <taxon>Eukaryota</taxon>
        <taxon>Metazoa</taxon>
        <taxon>Spiralia</taxon>
        <taxon>Lophotrochozoa</taxon>
        <taxon>Mollusca</taxon>
        <taxon>Bivalvia</taxon>
        <taxon>Autobranchia</taxon>
        <taxon>Pteriomorphia</taxon>
        <taxon>Mytilida</taxon>
        <taxon>Mytiloidea</taxon>
        <taxon>Mytilidae</taxon>
        <taxon>Mytilinae</taxon>
        <taxon>Mytilus</taxon>
    </lineage>
</organism>
<name>A0A6J8BNT6_MYTCO</name>
<dbReference type="EMBL" id="CACVKT020003693">
    <property type="protein sequence ID" value="CAC5385322.1"/>
    <property type="molecule type" value="Genomic_DNA"/>
</dbReference>
<keyword evidence="2" id="KW-1185">Reference proteome</keyword>
<dbReference type="AlphaFoldDB" id="A0A6J8BNT6"/>
<dbReference type="InterPro" id="IPR021109">
    <property type="entry name" value="Peptidase_aspartic_dom_sf"/>
</dbReference>
<accession>A0A6J8BNT6</accession>
<evidence type="ECO:0000313" key="1">
    <source>
        <dbReference type="EMBL" id="CAC5385322.1"/>
    </source>
</evidence>
<proteinExistence type="predicted"/>
<dbReference type="Proteomes" id="UP000507470">
    <property type="component" value="Unassembled WGS sequence"/>
</dbReference>
<sequence>MLSKNIEEAVDKIRWHQHNDQAIYGCAARKEVKSVSPDTRGKGVENYTVREKGRYREPWGISCRRSKSCPLRSGTMPGPHRGVPLPGHPMVAVSTVGRGGEKEMVTISQLTSGTMYQVPVVVQGQNVNAVVDTAAQVTLISEELNEWFCRWAFSDWVWDTGIHLGHICGTNRGSNAGGDRLPQET</sequence>
<dbReference type="SUPFAM" id="SSF50630">
    <property type="entry name" value="Acid proteases"/>
    <property type="match status" value="1"/>
</dbReference>
<dbReference type="Gene3D" id="2.40.70.10">
    <property type="entry name" value="Acid Proteases"/>
    <property type="match status" value="1"/>
</dbReference>